<keyword evidence="7" id="KW-1185">Reference proteome</keyword>
<dbReference type="SUPFAM" id="SSF48726">
    <property type="entry name" value="Immunoglobulin"/>
    <property type="match status" value="1"/>
</dbReference>
<feature type="non-terminal residue" evidence="6">
    <location>
        <position position="1"/>
    </location>
</feature>
<proteinExistence type="predicted"/>
<evidence type="ECO:0000313" key="7">
    <source>
        <dbReference type="Proteomes" id="UP001345963"/>
    </source>
</evidence>
<dbReference type="EMBL" id="JAHUTI010051061">
    <property type="protein sequence ID" value="MED6248969.1"/>
    <property type="molecule type" value="Genomic_DNA"/>
</dbReference>
<evidence type="ECO:0000256" key="4">
    <source>
        <dbReference type="ARBA" id="ARBA00023180"/>
    </source>
</evidence>
<comment type="caution">
    <text evidence="6">The sequence shown here is derived from an EMBL/GenBank/DDBJ whole genome shotgun (WGS) entry which is preliminary data.</text>
</comment>
<dbReference type="Gene3D" id="2.60.40.10">
    <property type="entry name" value="Immunoglobulins"/>
    <property type="match status" value="1"/>
</dbReference>
<dbReference type="Proteomes" id="UP001345963">
    <property type="component" value="Unassembled WGS sequence"/>
</dbReference>
<protein>
    <submittedName>
        <fullName evidence="6">Kin of IRRE-like protein 3</fullName>
    </submittedName>
</protein>
<dbReference type="InterPro" id="IPR013783">
    <property type="entry name" value="Ig-like_fold"/>
</dbReference>
<keyword evidence="2" id="KW-0472">Membrane</keyword>
<keyword evidence="5" id="KW-0393">Immunoglobulin domain</keyword>
<sequence length="86" mass="9384">TLLRDGRRESTVSTLYLSPSNIETGQQIICKASNKAVPNGKETSVTIDIQHLPLVNLSVEPQPILEGNLVKFHCSGKANPPVSLYR</sequence>
<evidence type="ECO:0000256" key="2">
    <source>
        <dbReference type="ARBA" id="ARBA00023136"/>
    </source>
</evidence>
<evidence type="ECO:0000313" key="6">
    <source>
        <dbReference type="EMBL" id="MED6248969.1"/>
    </source>
</evidence>
<comment type="subcellular location">
    <subcellularLocation>
        <location evidence="1">Membrane</location>
        <topology evidence="1">Single-pass type I membrane protein</topology>
    </subcellularLocation>
</comment>
<dbReference type="InterPro" id="IPR051275">
    <property type="entry name" value="Cell_adhesion_signaling"/>
</dbReference>
<name>A0ABU7BGY7_9TELE</name>
<keyword evidence="4" id="KW-0325">Glycoprotein</keyword>
<gene>
    <name evidence="6" type="primary">KIRREL3</name>
    <name evidence="6" type="ORF">ATANTOWER_007622</name>
</gene>
<dbReference type="PANTHER" id="PTHR11640:SF49">
    <property type="entry name" value="KIN OF IRRE-LIKE PROTEIN 3"/>
    <property type="match status" value="1"/>
</dbReference>
<accession>A0ABU7BGY7</accession>
<evidence type="ECO:0000256" key="5">
    <source>
        <dbReference type="ARBA" id="ARBA00023319"/>
    </source>
</evidence>
<keyword evidence="3" id="KW-1015">Disulfide bond</keyword>
<dbReference type="PANTHER" id="PTHR11640">
    <property type="entry name" value="NEPHRIN"/>
    <property type="match status" value="1"/>
</dbReference>
<dbReference type="InterPro" id="IPR036179">
    <property type="entry name" value="Ig-like_dom_sf"/>
</dbReference>
<organism evidence="6 7">
    <name type="scientific">Ataeniobius toweri</name>
    <dbReference type="NCBI Taxonomy" id="208326"/>
    <lineage>
        <taxon>Eukaryota</taxon>
        <taxon>Metazoa</taxon>
        <taxon>Chordata</taxon>
        <taxon>Craniata</taxon>
        <taxon>Vertebrata</taxon>
        <taxon>Euteleostomi</taxon>
        <taxon>Actinopterygii</taxon>
        <taxon>Neopterygii</taxon>
        <taxon>Teleostei</taxon>
        <taxon>Neoteleostei</taxon>
        <taxon>Acanthomorphata</taxon>
        <taxon>Ovalentaria</taxon>
        <taxon>Atherinomorphae</taxon>
        <taxon>Cyprinodontiformes</taxon>
        <taxon>Goodeidae</taxon>
        <taxon>Ataeniobius</taxon>
    </lineage>
</organism>
<reference evidence="6 7" key="1">
    <citation type="submission" date="2021-07" db="EMBL/GenBank/DDBJ databases">
        <authorList>
            <person name="Palmer J.M."/>
        </authorList>
    </citation>
    <scope>NUCLEOTIDE SEQUENCE [LARGE SCALE GENOMIC DNA]</scope>
    <source>
        <strain evidence="6 7">AT_MEX2019</strain>
        <tissue evidence="6">Muscle</tissue>
    </source>
</reference>
<evidence type="ECO:0000256" key="3">
    <source>
        <dbReference type="ARBA" id="ARBA00023157"/>
    </source>
</evidence>
<evidence type="ECO:0000256" key="1">
    <source>
        <dbReference type="ARBA" id="ARBA00004479"/>
    </source>
</evidence>